<dbReference type="AlphaFoldDB" id="A0A399EJX3"/>
<dbReference type="PROSITE" id="PS50011">
    <property type="entry name" value="PROTEIN_KINASE_DOM"/>
    <property type="match status" value="1"/>
</dbReference>
<keyword evidence="7" id="KW-1185">Reference proteome</keyword>
<evidence type="ECO:0000256" key="4">
    <source>
        <dbReference type="ARBA" id="ARBA00022840"/>
    </source>
</evidence>
<dbReference type="InterPro" id="IPR000719">
    <property type="entry name" value="Prot_kinase_dom"/>
</dbReference>
<dbReference type="GO" id="GO:0004674">
    <property type="term" value="F:protein serine/threonine kinase activity"/>
    <property type="evidence" value="ECO:0007669"/>
    <property type="project" value="UniProtKB-EC"/>
</dbReference>
<comment type="caution">
    <text evidence="6">The sequence shown here is derived from an EMBL/GenBank/DDBJ whole genome shotgun (WGS) entry which is preliminary data.</text>
</comment>
<proteinExistence type="predicted"/>
<evidence type="ECO:0000256" key="1">
    <source>
        <dbReference type="ARBA" id="ARBA00022679"/>
    </source>
</evidence>
<dbReference type="PANTHER" id="PTHR43289">
    <property type="entry name" value="MITOGEN-ACTIVATED PROTEIN KINASE KINASE KINASE 20-RELATED"/>
    <property type="match status" value="1"/>
</dbReference>
<feature type="domain" description="Protein kinase" evidence="5">
    <location>
        <begin position="14"/>
        <end position="267"/>
    </location>
</feature>
<dbReference type="Gene3D" id="1.10.510.10">
    <property type="entry name" value="Transferase(Phosphotransferase) domain 1"/>
    <property type="match status" value="1"/>
</dbReference>
<keyword evidence="3 6" id="KW-0418">Kinase</keyword>
<dbReference type="CDD" id="cd14014">
    <property type="entry name" value="STKc_PknB_like"/>
    <property type="match status" value="1"/>
</dbReference>
<keyword evidence="2" id="KW-0547">Nucleotide-binding</keyword>
<keyword evidence="1 6" id="KW-0808">Transferase</keyword>
<accession>A0A399EJX3</accession>
<evidence type="ECO:0000313" key="6">
    <source>
        <dbReference type="EMBL" id="RIH83956.1"/>
    </source>
</evidence>
<evidence type="ECO:0000313" key="7">
    <source>
        <dbReference type="Proteomes" id="UP000265341"/>
    </source>
</evidence>
<protein>
    <submittedName>
        <fullName evidence="6">Serine/threonine-protein kinase PknA</fullName>
        <ecNumber evidence="6">2.7.11.1</ecNumber>
    </submittedName>
</protein>
<dbReference type="OrthoDB" id="9788659at2"/>
<dbReference type="EMBL" id="QWLA01000066">
    <property type="protein sequence ID" value="RIH83956.1"/>
    <property type="molecule type" value="Genomic_DNA"/>
</dbReference>
<dbReference type="PANTHER" id="PTHR43289:SF6">
    <property type="entry name" value="SERINE_THREONINE-PROTEIN KINASE NEKL-3"/>
    <property type="match status" value="1"/>
</dbReference>
<evidence type="ECO:0000256" key="2">
    <source>
        <dbReference type="ARBA" id="ARBA00022741"/>
    </source>
</evidence>
<organism evidence="6 7">
    <name type="scientific">Calidithermus roseus</name>
    <dbReference type="NCBI Taxonomy" id="1644118"/>
    <lineage>
        <taxon>Bacteria</taxon>
        <taxon>Thermotogati</taxon>
        <taxon>Deinococcota</taxon>
        <taxon>Deinococci</taxon>
        <taxon>Thermales</taxon>
        <taxon>Thermaceae</taxon>
        <taxon>Calidithermus</taxon>
    </lineage>
</organism>
<dbReference type="SUPFAM" id="SSF56112">
    <property type="entry name" value="Protein kinase-like (PK-like)"/>
    <property type="match status" value="1"/>
</dbReference>
<dbReference type="Proteomes" id="UP000265341">
    <property type="component" value="Unassembled WGS sequence"/>
</dbReference>
<evidence type="ECO:0000256" key="3">
    <source>
        <dbReference type="ARBA" id="ARBA00022777"/>
    </source>
</evidence>
<dbReference type="Pfam" id="PF00069">
    <property type="entry name" value="Pkinase"/>
    <property type="match status" value="1"/>
</dbReference>
<dbReference type="PROSITE" id="PS00108">
    <property type="entry name" value="PROTEIN_KINASE_ST"/>
    <property type="match status" value="1"/>
</dbReference>
<name>A0A399EJX3_9DEIN</name>
<dbReference type="InterPro" id="IPR011009">
    <property type="entry name" value="Kinase-like_dom_sf"/>
</dbReference>
<evidence type="ECO:0000259" key="5">
    <source>
        <dbReference type="PROSITE" id="PS50011"/>
    </source>
</evidence>
<dbReference type="GO" id="GO:0005524">
    <property type="term" value="F:ATP binding"/>
    <property type="evidence" value="ECO:0007669"/>
    <property type="project" value="UniProtKB-KW"/>
</dbReference>
<dbReference type="Gene3D" id="3.30.200.20">
    <property type="entry name" value="Phosphorylase Kinase, domain 1"/>
    <property type="match status" value="1"/>
</dbReference>
<dbReference type="SMART" id="SM00220">
    <property type="entry name" value="S_TKc"/>
    <property type="match status" value="1"/>
</dbReference>
<keyword evidence="4" id="KW-0067">ATP-binding</keyword>
<dbReference type="EC" id="2.7.11.1" evidence="6"/>
<sequence length="275" mass="30706">MIVGLPGATLLGRYRVIRPIARGAVATVYLAFDLHGTPYALKVFPRGFETRADREWKIGGALQHPHINPVYQRLDLKEQSADKENGPAVLIAYAPGERFNDWRSRRPDLVLWVFEQLLEGLAYMHQRGYVHRDIKPENLVVDGTGQARLVDFDLAGPVGERLPRQFLVGTPAYMAPELFLGQITSPASDVYAAGILLYWSISNELPFFGSTEEVMEAHLKHTAPPPIPTLDTRLELTPALLGFIYTMLAKDPAERFQSGQEALEAFRELGAGRSR</sequence>
<dbReference type="InterPro" id="IPR008271">
    <property type="entry name" value="Ser/Thr_kinase_AS"/>
</dbReference>
<reference evidence="6 7" key="1">
    <citation type="submission" date="2018-08" db="EMBL/GenBank/DDBJ databases">
        <title>Meiothermus roseus NBRC 110900 genome sequencing project.</title>
        <authorList>
            <person name="Da Costa M.S."/>
            <person name="Albuquerque L."/>
            <person name="Raposo P."/>
            <person name="Froufe H.J.C."/>
            <person name="Barroso C.S."/>
            <person name="Egas C."/>
        </authorList>
    </citation>
    <scope>NUCLEOTIDE SEQUENCE [LARGE SCALE GENOMIC DNA]</scope>
    <source>
        <strain evidence="6 7">NBRC 110900</strain>
    </source>
</reference>
<gene>
    <name evidence="6" type="primary">pknA</name>
    <name evidence="6" type="ORF">Mrose_02845</name>
</gene>